<name>A0A0N9HRJ0_9PSEU</name>
<dbReference type="STRING" id="860235.AOZ06_11745"/>
<dbReference type="CDD" id="cd07067">
    <property type="entry name" value="HP_PGM_like"/>
    <property type="match status" value="1"/>
</dbReference>
<protein>
    <submittedName>
        <fullName evidence="3">Histidine phosphatase</fullName>
    </submittedName>
</protein>
<accession>A0A0N9HRJ0</accession>
<dbReference type="OrthoDB" id="9781415at2"/>
<dbReference type="PIRSF" id="PIRSF000709">
    <property type="entry name" value="6PFK_2-Ptase"/>
    <property type="match status" value="1"/>
</dbReference>
<dbReference type="GO" id="GO:0016791">
    <property type="term" value="F:phosphatase activity"/>
    <property type="evidence" value="ECO:0007669"/>
    <property type="project" value="TreeGrafter"/>
</dbReference>
<dbReference type="GO" id="GO:0005737">
    <property type="term" value="C:cytoplasm"/>
    <property type="evidence" value="ECO:0007669"/>
    <property type="project" value="TreeGrafter"/>
</dbReference>
<dbReference type="InterPro" id="IPR050275">
    <property type="entry name" value="PGM_Phosphatase"/>
</dbReference>
<dbReference type="RefSeq" id="WP_054289466.1">
    <property type="nucleotide sequence ID" value="NZ_CP012752.1"/>
</dbReference>
<organism evidence="3 4">
    <name type="scientific">Kibdelosporangium phytohabitans</name>
    <dbReference type="NCBI Taxonomy" id="860235"/>
    <lineage>
        <taxon>Bacteria</taxon>
        <taxon>Bacillati</taxon>
        <taxon>Actinomycetota</taxon>
        <taxon>Actinomycetes</taxon>
        <taxon>Pseudonocardiales</taxon>
        <taxon>Pseudonocardiaceae</taxon>
        <taxon>Kibdelosporangium</taxon>
    </lineage>
</organism>
<feature type="binding site" evidence="2">
    <location>
        <begin position="10"/>
        <end position="17"/>
    </location>
    <ligand>
        <name>substrate</name>
    </ligand>
</feature>
<dbReference type="EMBL" id="CP012752">
    <property type="protein sequence ID" value="ALG07498.1"/>
    <property type="molecule type" value="Genomic_DNA"/>
</dbReference>
<evidence type="ECO:0000256" key="1">
    <source>
        <dbReference type="PIRSR" id="PIRSR613078-1"/>
    </source>
</evidence>
<dbReference type="PROSITE" id="PS00175">
    <property type="entry name" value="PG_MUTASE"/>
    <property type="match status" value="1"/>
</dbReference>
<dbReference type="PANTHER" id="PTHR48100">
    <property type="entry name" value="BROAD-SPECIFICITY PHOSPHATASE YOR283W-RELATED"/>
    <property type="match status" value="1"/>
</dbReference>
<dbReference type="Pfam" id="PF00300">
    <property type="entry name" value="His_Phos_1"/>
    <property type="match status" value="1"/>
</dbReference>
<evidence type="ECO:0000256" key="2">
    <source>
        <dbReference type="PIRSR" id="PIRSR613078-2"/>
    </source>
</evidence>
<dbReference type="SMART" id="SM00855">
    <property type="entry name" value="PGAM"/>
    <property type="match status" value="1"/>
</dbReference>
<dbReference type="InterPro" id="IPR013078">
    <property type="entry name" value="His_Pase_superF_clade-1"/>
</dbReference>
<reference evidence="3 4" key="1">
    <citation type="submission" date="2015-07" db="EMBL/GenBank/DDBJ databases">
        <title>Genome sequencing of Kibdelosporangium phytohabitans.</title>
        <authorList>
            <person name="Qin S."/>
            <person name="Xing K."/>
        </authorList>
    </citation>
    <scope>NUCLEOTIDE SEQUENCE [LARGE SCALE GENOMIC DNA]</scope>
    <source>
        <strain evidence="3 4">KLBMP1111</strain>
    </source>
</reference>
<dbReference type="InterPro" id="IPR029033">
    <property type="entry name" value="His_PPase_superfam"/>
</dbReference>
<proteinExistence type="predicted"/>
<dbReference type="Proteomes" id="UP000063699">
    <property type="component" value="Chromosome"/>
</dbReference>
<feature type="active site" description="Tele-phosphohistidine intermediate" evidence="1">
    <location>
        <position position="11"/>
    </location>
</feature>
<gene>
    <name evidence="3" type="ORF">AOZ06_11745</name>
</gene>
<evidence type="ECO:0000313" key="4">
    <source>
        <dbReference type="Proteomes" id="UP000063699"/>
    </source>
</evidence>
<dbReference type="Gene3D" id="3.40.50.1240">
    <property type="entry name" value="Phosphoglycerate mutase-like"/>
    <property type="match status" value="1"/>
</dbReference>
<feature type="binding site" evidence="2">
    <location>
        <position position="60"/>
    </location>
    <ligand>
        <name>substrate</name>
    </ligand>
</feature>
<dbReference type="KEGG" id="kphy:AOZ06_11745"/>
<sequence length="204" mass="22005">MTLRRLVLWRHGETDYNASSRMQGHLDSALTEVGWNQARFAVPALARFSPDLVVASDLRRATDTATVFVNATGVPLRIDKRLRETNLGDWQGMTGAEVDAFAPGARAHWQNDATWAPPGGESRVEVAARAVEVVTDLDEGGEETVVLGTHGGLITALTGKLLGLPVQNWPLLGGIGNCHWTVLARRESTGLAWRLIAYNAGITG</sequence>
<dbReference type="InterPro" id="IPR001345">
    <property type="entry name" value="PG/BPGM_mutase_AS"/>
</dbReference>
<dbReference type="SUPFAM" id="SSF53254">
    <property type="entry name" value="Phosphoglycerate mutase-like"/>
    <property type="match status" value="1"/>
</dbReference>
<feature type="active site" description="Proton donor/acceptor" evidence="1">
    <location>
        <position position="84"/>
    </location>
</feature>
<dbReference type="AlphaFoldDB" id="A0A0N9HRJ0"/>
<keyword evidence="4" id="KW-1185">Reference proteome</keyword>
<dbReference type="PANTHER" id="PTHR48100:SF62">
    <property type="entry name" value="GLUCOSYL-3-PHOSPHOGLYCERATE PHOSPHATASE"/>
    <property type="match status" value="1"/>
</dbReference>
<evidence type="ECO:0000313" key="3">
    <source>
        <dbReference type="EMBL" id="ALG07498.1"/>
    </source>
</evidence>